<protein>
    <submittedName>
        <fullName evidence="6">Membrane protein</fullName>
    </submittedName>
</protein>
<dbReference type="CDD" id="cd02432">
    <property type="entry name" value="Nodulin-21_like_1"/>
    <property type="match status" value="1"/>
</dbReference>
<accession>A0A086PFG0</accession>
<feature type="transmembrane region" description="Helical" evidence="5">
    <location>
        <begin position="60"/>
        <end position="82"/>
    </location>
</feature>
<dbReference type="PANTHER" id="PTHR31851">
    <property type="entry name" value="FE(2+)/MN(2+) TRANSPORTER PCL1"/>
    <property type="match status" value="1"/>
</dbReference>
<dbReference type="GO" id="GO:0030026">
    <property type="term" value="P:intracellular manganese ion homeostasis"/>
    <property type="evidence" value="ECO:0007669"/>
    <property type="project" value="InterPro"/>
</dbReference>
<name>A0A086PFG0_SPHHM</name>
<dbReference type="GO" id="GO:0005384">
    <property type="term" value="F:manganese ion transmembrane transporter activity"/>
    <property type="evidence" value="ECO:0007669"/>
    <property type="project" value="InterPro"/>
</dbReference>
<dbReference type="Proteomes" id="UP000024284">
    <property type="component" value="Unassembled WGS sequence"/>
</dbReference>
<dbReference type="STRING" id="76947.GCA_002080435_00638"/>
<proteinExistence type="predicted"/>
<feature type="transmembrane region" description="Helical" evidence="5">
    <location>
        <begin position="187"/>
        <end position="210"/>
    </location>
</feature>
<dbReference type="Pfam" id="PF01988">
    <property type="entry name" value="VIT1"/>
    <property type="match status" value="1"/>
</dbReference>
<organism evidence="6 7">
    <name type="scientific">Sphingobium herbicidovorans (strain ATCC 700291 / DSM 11019 / CCUG 56400 / KCTC 2939 / LMG 18315 / NBRC 16415 / MH)</name>
    <name type="common">Sphingomonas herbicidovorans</name>
    <dbReference type="NCBI Taxonomy" id="1219045"/>
    <lineage>
        <taxon>Bacteria</taxon>
        <taxon>Pseudomonadati</taxon>
        <taxon>Pseudomonadota</taxon>
        <taxon>Alphaproteobacteria</taxon>
        <taxon>Sphingomonadales</taxon>
        <taxon>Sphingomonadaceae</taxon>
        <taxon>Sphingobium</taxon>
    </lineage>
</organism>
<evidence type="ECO:0000313" key="7">
    <source>
        <dbReference type="Proteomes" id="UP000024284"/>
    </source>
</evidence>
<evidence type="ECO:0000256" key="2">
    <source>
        <dbReference type="ARBA" id="ARBA00022692"/>
    </source>
</evidence>
<keyword evidence="7" id="KW-1185">Reference proteome</keyword>
<evidence type="ECO:0000256" key="3">
    <source>
        <dbReference type="ARBA" id="ARBA00022989"/>
    </source>
</evidence>
<feature type="transmembrane region" description="Helical" evidence="5">
    <location>
        <begin position="161"/>
        <end position="181"/>
    </location>
</feature>
<evidence type="ECO:0000313" key="6">
    <source>
        <dbReference type="EMBL" id="KFG92128.1"/>
    </source>
</evidence>
<comment type="subcellular location">
    <subcellularLocation>
        <location evidence="1">Endomembrane system</location>
        <topology evidence="1">Multi-pass membrane protein</topology>
    </subcellularLocation>
</comment>
<sequence>MVAMEGSAAGALEQAQAHHAVHYVNRIGWLRAGVLGANDGIVSTASLLAGIAASGASPDVILLSGIAALFAGAMSMAAGEYVSVSAQSDTERADLAKEKKAIAQQPDVELQELRNIYVERGLKPELAEEVARQLMEADALAAHARDELGISEISTARPVQAALTSAATFSAGAVAPVLAAAVSPAPVALVVVVVTSLLCLALLGYVGARLGGGKIGRSVGRVVFWGMLAMAVTAGAGRLFGAAI</sequence>
<evidence type="ECO:0000256" key="5">
    <source>
        <dbReference type="SAM" id="Phobius"/>
    </source>
</evidence>
<keyword evidence="2 5" id="KW-0812">Transmembrane</keyword>
<reference evidence="6" key="1">
    <citation type="submission" date="2014-08" db="EMBL/GenBank/DDBJ databases">
        <title>Draft genome sequences of Sphingobium herbicidovorans.</title>
        <authorList>
            <person name="Gan H.M."/>
            <person name="Gan H.Y."/>
            <person name="Savka M.A."/>
        </authorList>
    </citation>
    <scope>NUCLEOTIDE SEQUENCE [LARGE SCALE GENOMIC DNA]</scope>
    <source>
        <strain evidence="6">NBRC 16415</strain>
    </source>
</reference>
<dbReference type="eggNOG" id="COG1814">
    <property type="taxonomic scope" value="Bacteria"/>
</dbReference>
<dbReference type="EMBL" id="JFZA02000001">
    <property type="protein sequence ID" value="KFG92128.1"/>
    <property type="molecule type" value="Genomic_DNA"/>
</dbReference>
<feature type="transmembrane region" description="Helical" evidence="5">
    <location>
        <begin position="222"/>
        <end position="241"/>
    </location>
</feature>
<keyword evidence="4 5" id="KW-0472">Membrane</keyword>
<evidence type="ECO:0000256" key="1">
    <source>
        <dbReference type="ARBA" id="ARBA00004127"/>
    </source>
</evidence>
<dbReference type="PATRIC" id="fig|1219045.3.peg.384"/>
<evidence type="ECO:0000256" key="4">
    <source>
        <dbReference type="ARBA" id="ARBA00023136"/>
    </source>
</evidence>
<dbReference type="GO" id="GO:0012505">
    <property type="term" value="C:endomembrane system"/>
    <property type="evidence" value="ECO:0007669"/>
    <property type="project" value="UniProtKB-SubCell"/>
</dbReference>
<dbReference type="AlphaFoldDB" id="A0A086PFG0"/>
<dbReference type="InterPro" id="IPR008217">
    <property type="entry name" value="Ccc1_fam"/>
</dbReference>
<gene>
    <name evidence="6" type="ORF">BV98_000380</name>
</gene>
<comment type="caution">
    <text evidence="6">The sequence shown here is derived from an EMBL/GenBank/DDBJ whole genome shotgun (WGS) entry which is preliminary data.</text>
</comment>
<keyword evidence="3 5" id="KW-1133">Transmembrane helix</keyword>